<evidence type="ECO:0000256" key="3">
    <source>
        <dbReference type="ARBA" id="ARBA00022670"/>
    </source>
</evidence>
<dbReference type="GO" id="GO:0008270">
    <property type="term" value="F:zinc ion binding"/>
    <property type="evidence" value="ECO:0007669"/>
    <property type="project" value="UniProtKB-KW"/>
</dbReference>
<dbReference type="PANTHER" id="PTHR46481">
    <property type="entry name" value="ZINC FINGER BED DOMAIN-CONTAINING PROTEIN 4"/>
    <property type="match status" value="1"/>
</dbReference>
<accession>A0A8X8C7H4</accession>
<dbReference type="InterPro" id="IPR003653">
    <property type="entry name" value="Peptidase_C48_C"/>
</dbReference>
<feature type="domain" description="BED-type" evidence="14">
    <location>
        <begin position="394"/>
        <end position="450"/>
    </location>
</feature>
<dbReference type="GO" id="GO:0046983">
    <property type="term" value="F:protein dimerization activity"/>
    <property type="evidence" value="ECO:0007669"/>
    <property type="project" value="InterPro"/>
</dbReference>
<dbReference type="InterPro" id="IPR052035">
    <property type="entry name" value="ZnF_BED_domain_contain"/>
</dbReference>
<dbReference type="SMART" id="SM00614">
    <property type="entry name" value="ZnF_BED"/>
    <property type="match status" value="1"/>
</dbReference>
<dbReference type="AlphaFoldDB" id="A0A8X8C7H4"/>
<dbReference type="InterPro" id="IPR008906">
    <property type="entry name" value="HATC_C_dom"/>
</dbReference>
<keyword evidence="16" id="KW-1185">Reference proteome</keyword>
<dbReference type="PANTHER" id="PTHR46481:SF10">
    <property type="entry name" value="ZINC FINGER BED DOMAIN-CONTAINING PROTEIN 39"/>
    <property type="match status" value="1"/>
</dbReference>
<keyword evidence="4" id="KW-0479">Metal-binding</keyword>
<keyword evidence="10" id="KW-0804">Transcription</keyword>
<evidence type="ECO:0000259" key="14">
    <source>
        <dbReference type="PROSITE" id="PS50808"/>
    </source>
</evidence>
<dbReference type="InterPro" id="IPR025525">
    <property type="entry name" value="hAT-like_transposase_RNase-H"/>
</dbReference>
<evidence type="ECO:0008006" key="17">
    <source>
        <dbReference type="Google" id="ProtNLM"/>
    </source>
</evidence>
<dbReference type="Pfam" id="PF02892">
    <property type="entry name" value="zf-BED"/>
    <property type="match status" value="1"/>
</dbReference>
<reference evidence="15" key="1">
    <citation type="journal article" date="2020" name="bioRxiv">
        <title>Hybrid origin of Populus tomentosa Carr. identified through genome sequencing and phylogenomic analysis.</title>
        <authorList>
            <person name="An X."/>
            <person name="Gao K."/>
            <person name="Chen Z."/>
            <person name="Li J."/>
            <person name="Yang X."/>
            <person name="Yang X."/>
            <person name="Zhou J."/>
            <person name="Guo T."/>
            <person name="Zhao T."/>
            <person name="Huang S."/>
            <person name="Miao D."/>
            <person name="Khan W.U."/>
            <person name="Rao P."/>
            <person name="Ye M."/>
            <person name="Lei B."/>
            <person name="Liao W."/>
            <person name="Wang J."/>
            <person name="Ji L."/>
            <person name="Li Y."/>
            <person name="Guo B."/>
            <person name="Mustafa N.S."/>
            <person name="Li S."/>
            <person name="Yun Q."/>
            <person name="Keller S.R."/>
            <person name="Mao J."/>
            <person name="Zhang R."/>
            <person name="Strauss S.H."/>
        </authorList>
    </citation>
    <scope>NUCLEOTIDE SEQUENCE</scope>
    <source>
        <strain evidence="15">GM15</strain>
        <tissue evidence="15">Leaf</tissue>
    </source>
</reference>
<evidence type="ECO:0000256" key="12">
    <source>
        <dbReference type="PROSITE-ProRule" id="PRU00027"/>
    </source>
</evidence>
<evidence type="ECO:0000259" key="13">
    <source>
        <dbReference type="PROSITE" id="PS50600"/>
    </source>
</evidence>
<keyword evidence="6" id="KW-0378">Hydrolase</keyword>
<dbReference type="GO" id="GO:0006508">
    <property type="term" value="P:proteolysis"/>
    <property type="evidence" value="ECO:0007669"/>
    <property type="project" value="UniProtKB-KW"/>
</dbReference>
<sequence>MDVEQLSCVVDDLPPAKLRLPAKMEKALSLLKDSLGSTGSFLAQFWALGKPGGLQNQPYPHLCVPNSTLLEYRQLDERYKFWESFSGQDILGRTWIYGYKFPEWTSNVSYYRPDEYAHLSDAISCGVRGIIAFLVFESDQPYVCCAVLELVTMEEKQDFDLETEKVVQALQAANLRITLPRPRPRWLNEVQRAALTEIADVTRAVCQTHRLPLALTWIPWGHDDILKLGDLGQLAIERTACYADEEMQGFVHACEQLHLSTGQGAAGQACSTRRPSFEPDVKEKHVSNYPLAHHARKYNLNAVFAILLRSTGDDHIYILEFFLPILVKESSEQQKLVKKLKRTIKQTCKSLAMFPEEPSIRKRGSKVSKNNDKIEPAPDPDGNMFIICGGNKRQKVSEVWKHFDKVKEVNGVVRAICKGCKKKYPGESTKGTSNLQKHLKSCSKKGQRDAKQHTLPSDLGGNFVFDQERSRLNFVRMIMKLRFPFDMVENEFFKTFVCDLQPKFQLCSQDTVQADALSIYRQEKEKLVKYLDNLSSLFSITIDLQSYGDNKMSCCLTMHFIDDGWRMNKKILAFRSIEHDYMNEAVKDVLVEWNINKKVHFMFAEIAPPNSQMTREFRSKHLSQFPYMNGDLLCFSCHAQTLELLAGDGFYEIKDVLNKIRGCIVYVNATPINQDKFREAINNVKLQDMKAASHDDPTRWDTTFVMLMSALELREAFTQLEQVDFDFKVNPSADEWKMAKIVCECLKVIHKSLGSSSSSIDACFLDVCYIYKDLLSWEKSEHTYVCSIAKRMKVNLDRYWSEWSFAFGILLVLDPRFKLEFLQYGFEQVYGRDASKHLLEFRIDLQNRYKNYQASPSKDISCLTSNDPNSDDKFWGFHEWREQKWCKQKDDGDVVDPPKSDLDRYLGEPLENLDKVPDVLAWWRVNAPRFPALGKMARDFLAIPISAILSKSTISGGPEIIEAFICGQDWLESPENNSKERKPGSSLVSTDVRFDSPGKQMSKYLAGPFTVSKPTSPEDLKLIQYVFDSLLSGSETIVQCKNYHLSRKELYSLRPETWLDDIVLSTISDAMTSVQRKMEGSVNWYLPIFFAANADDPSKCISFAKTHMIKENYMSNLLCCEKAFVPVFDEERSHFFLFVLQLKKQVVEIWDSLAASCQSGWVDRRLRNLLVSLDALFKDDQNYQKVWSFTDFRVERPSNVPQQQNGHDCGVYVIKFMVAPEEVTNPDFVFDSENERLEVVLRLLASDVNSCRNGLASKAKAYYEQRFGNH</sequence>
<keyword evidence="8" id="KW-0805">Transcription regulation</keyword>
<evidence type="ECO:0000256" key="6">
    <source>
        <dbReference type="ARBA" id="ARBA00022801"/>
    </source>
</evidence>
<evidence type="ECO:0000256" key="10">
    <source>
        <dbReference type="ARBA" id="ARBA00023163"/>
    </source>
</evidence>
<dbReference type="PROSITE" id="PS50808">
    <property type="entry name" value="ZF_BED"/>
    <property type="match status" value="1"/>
</dbReference>
<keyword evidence="7" id="KW-0862">Zinc</keyword>
<dbReference type="GO" id="GO:0005634">
    <property type="term" value="C:nucleus"/>
    <property type="evidence" value="ECO:0007669"/>
    <property type="project" value="UniProtKB-SubCell"/>
</dbReference>
<dbReference type="Proteomes" id="UP000886885">
    <property type="component" value="Chromosome 17A"/>
</dbReference>
<dbReference type="Pfam" id="PF05699">
    <property type="entry name" value="Dimer_Tnp_hAT"/>
    <property type="match status" value="1"/>
</dbReference>
<feature type="domain" description="Ubiquitin-like protease family profile" evidence="13">
    <location>
        <begin position="1043"/>
        <end position="1220"/>
    </location>
</feature>
<dbReference type="Pfam" id="PF14372">
    <property type="entry name" value="hAT-like_RNase-H"/>
    <property type="match status" value="1"/>
</dbReference>
<protein>
    <recommendedName>
        <fullName evidence="17">BED-type domain-containing protein</fullName>
    </recommendedName>
</protein>
<dbReference type="InterPro" id="IPR003656">
    <property type="entry name" value="Znf_BED"/>
</dbReference>
<evidence type="ECO:0000256" key="5">
    <source>
        <dbReference type="ARBA" id="ARBA00022771"/>
    </source>
</evidence>
<evidence type="ECO:0000313" key="15">
    <source>
        <dbReference type="EMBL" id="KAG6742434.1"/>
    </source>
</evidence>
<name>A0A8X8C7H4_POPTO</name>
<evidence type="ECO:0000256" key="11">
    <source>
        <dbReference type="ARBA" id="ARBA00023242"/>
    </source>
</evidence>
<keyword evidence="11" id="KW-0539">Nucleus</keyword>
<keyword evidence="5 12" id="KW-0863">Zinc-finger</keyword>
<comment type="caution">
    <text evidence="15">The sequence shown here is derived from an EMBL/GenBank/DDBJ whole genome shotgun (WGS) entry which is preliminary data.</text>
</comment>
<comment type="subunit">
    <text evidence="2">Homodimer.</text>
</comment>
<dbReference type="GO" id="GO:0008234">
    <property type="term" value="F:cysteine-type peptidase activity"/>
    <property type="evidence" value="ECO:0007669"/>
    <property type="project" value="InterPro"/>
</dbReference>
<evidence type="ECO:0000256" key="1">
    <source>
        <dbReference type="ARBA" id="ARBA00004123"/>
    </source>
</evidence>
<proteinExistence type="predicted"/>
<evidence type="ECO:0000256" key="2">
    <source>
        <dbReference type="ARBA" id="ARBA00011738"/>
    </source>
</evidence>
<evidence type="ECO:0000256" key="8">
    <source>
        <dbReference type="ARBA" id="ARBA00023015"/>
    </source>
</evidence>
<keyword evidence="3" id="KW-0645">Protease</keyword>
<dbReference type="EMBL" id="JAAWWB010000033">
    <property type="protein sequence ID" value="KAG6742434.1"/>
    <property type="molecule type" value="Genomic_DNA"/>
</dbReference>
<evidence type="ECO:0000256" key="7">
    <source>
        <dbReference type="ARBA" id="ARBA00022833"/>
    </source>
</evidence>
<keyword evidence="9" id="KW-0238">DNA-binding</keyword>
<comment type="subcellular location">
    <subcellularLocation>
        <location evidence="1">Nucleus</location>
    </subcellularLocation>
</comment>
<dbReference type="PROSITE" id="PS50600">
    <property type="entry name" value="ULP_PROTEASE"/>
    <property type="match status" value="1"/>
</dbReference>
<evidence type="ECO:0000313" key="16">
    <source>
        <dbReference type="Proteomes" id="UP000886885"/>
    </source>
</evidence>
<dbReference type="Pfam" id="PF02902">
    <property type="entry name" value="Peptidase_C48"/>
    <property type="match status" value="1"/>
</dbReference>
<organism evidence="15 16">
    <name type="scientific">Populus tomentosa</name>
    <name type="common">Chinese white poplar</name>
    <dbReference type="NCBI Taxonomy" id="118781"/>
    <lineage>
        <taxon>Eukaryota</taxon>
        <taxon>Viridiplantae</taxon>
        <taxon>Streptophyta</taxon>
        <taxon>Embryophyta</taxon>
        <taxon>Tracheophyta</taxon>
        <taxon>Spermatophyta</taxon>
        <taxon>Magnoliopsida</taxon>
        <taxon>eudicotyledons</taxon>
        <taxon>Gunneridae</taxon>
        <taxon>Pentapetalae</taxon>
        <taxon>rosids</taxon>
        <taxon>fabids</taxon>
        <taxon>Malpighiales</taxon>
        <taxon>Salicaceae</taxon>
        <taxon>Saliceae</taxon>
        <taxon>Populus</taxon>
    </lineage>
</organism>
<dbReference type="GO" id="GO:0003677">
    <property type="term" value="F:DNA binding"/>
    <property type="evidence" value="ECO:0007669"/>
    <property type="project" value="UniProtKB-KW"/>
</dbReference>
<evidence type="ECO:0000256" key="9">
    <source>
        <dbReference type="ARBA" id="ARBA00023125"/>
    </source>
</evidence>
<gene>
    <name evidence="15" type="ORF">POTOM_053305</name>
</gene>
<evidence type="ECO:0000256" key="4">
    <source>
        <dbReference type="ARBA" id="ARBA00022723"/>
    </source>
</evidence>
<dbReference type="OrthoDB" id="2288540at2759"/>
<dbReference type="InterPro" id="IPR055081">
    <property type="entry name" value="NLP1-9_GAF"/>
</dbReference>
<dbReference type="Pfam" id="PF22922">
    <property type="entry name" value="GAF_NLP"/>
    <property type="match status" value="1"/>
</dbReference>